<dbReference type="EMBL" id="ML977509">
    <property type="protein sequence ID" value="KAF2128079.1"/>
    <property type="molecule type" value="Genomic_DNA"/>
</dbReference>
<sequence>MSPTTIVSLVVSLVSSSYRHWSPSLVSNLADMTETVIGIARQINGHVLSSGGGVSTTACAWLASPATTAPGSGCMTPSNLSPSDTLPYKILQ</sequence>
<dbReference type="Proteomes" id="UP000799771">
    <property type="component" value="Unassembled WGS sequence"/>
</dbReference>
<proteinExistence type="predicted"/>
<feature type="compositionally biased region" description="Polar residues" evidence="1">
    <location>
        <begin position="69"/>
        <end position="84"/>
    </location>
</feature>
<keyword evidence="3" id="KW-1185">Reference proteome</keyword>
<feature type="region of interest" description="Disordered" evidence="1">
    <location>
        <begin position="69"/>
        <end position="92"/>
    </location>
</feature>
<reference evidence="2" key="1">
    <citation type="journal article" date="2020" name="Stud. Mycol.">
        <title>101 Dothideomycetes genomes: a test case for predicting lifestyles and emergence of pathogens.</title>
        <authorList>
            <person name="Haridas S."/>
            <person name="Albert R."/>
            <person name="Binder M."/>
            <person name="Bloem J."/>
            <person name="Labutti K."/>
            <person name="Salamov A."/>
            <person name="Andreopoulos B."/>
            <person name="Baker S."/>
            <person name="Barry K."/>
            <person name="Bills G."/>
            <person name="Bluhm B."/>
            <person name="Cannon C."/>
            <person name="Castanera R."/>
            <person name="Culley D."/>
            <person name="Daum C."/>
            <person name="Ezra D."/>
            <person name="Gonzalez J."/>
            <person name="Henrissat B."/>
            <person name="Kuo A."/>
            <person name="Liang C."/>
            <person name="Lipzen A."/>
            <person name="Lutzoni F."/>
            <person name="Magnuson J."/>
            <person name="Mondo S."/>
            <person name="Nolan M."/>
            <person name="Ohm R."/>
            <person name="Pangilinan J."/>
            <person name="Park H.-J."/>
            <person name="Ramirez L."/>
            <person name="Alfaro M."/>
            <person name="Sun H."/>
            <person name="Tritt A."/>
            <person name="Yoshinaga Y."/>
            <person name="Zwiers L.-H."/>
            <person name="Turgeon B."/>
            <person name="Goodwin S."/>
            <person name="Spatafora J."/>
            <person name="Crous P."/>
            <person name="Grigoriev I."/>
        </authorList>
    </citation>
    <scope>NUCLEOTIDE SEQUENCE</scope>
    <source>
        <strain evidence="2">CBS 119687</strain>
    </source>
</reference>
<gene>
    <name evidence="2" type="ORF">P153DRAFT_47852</name>
</gene>
<protein>
    <submittedName>
        <fullName evidence="2">Uncharacterized protein</fullName>
    </submittedName>
</protein>
<dbReference type="GeneID" id="54413655"/>
<accession>A0A6A6A894</accession>
<evidence type="ECO:0000256" key="1">
    <source>
        <dbReference type="SAM" id="MobiDB-lite"/>
    </source>
</evidence>
<evidence type="ECO:0000313" key="2">
    <source>
        <dbReference type="EMBL" id="KAF2128079.1"/>
    </source>
</evidence>
<name>A0A6A6A894_9PLEO</name>
<organism evidence="2 3">
    <name type="scientific">Dothidotthia symphoricarpi CBS 119687</name>
    <dbReference type="NCBI Taxonomy" id="1392245"/>
    <lineage>
        <taxon>Eukaryota</taxon>
        <taxon>Fungi</taxon>
        <taxon>Dikarya</taxon>
        <taxon>Ascomycota</taxon>
        <taxon>Pezizomycotina</taxon>
        <taxon>Dothideomycetes</taxon>
        <taxon>Pleosporomycetidae</taxon>
        <taxon>Pleosporales</taxon>
        <taxon>Dothidotthiaceae</taxon>
        <taxon>Dothidotthia</taxon>
    </lineage>
</organism>
<dbReference type="RefSeq" id="XP_033522468.1">
    <property type="nucleotide sequence ID" value="XM_033673223.1"/>
</dbReference>
<evidence type="ECO:0000313" key="3">
    <source>
        <dbReference type="Proteomes" id="UP000799771"/>
    </source>
</evidence>
<dbReference type="AlphaFoldDB" id="A0A6A6A894"/>